<reference evidence="2 3" key="1">
    <citation type="journal article" date="2016" name="Nat. Commun.">
        <title>Ectomycorrhizal ecology is imprinted in the genome of the dominant symbiotic fungus Cenococcum geophilum.</title>
        <authorList>
            <consortium name="DOE Joint Genome Institute"/>
            <person name="Peter M."/>
            <person name="Kohler A."/>
            <person name="Ohm R.A."/>
            <person name="Kuo A."/>
            <person name="Krutzmann J."/>
            <person name="Morin E."/>
            <person name="Arend M."/>
            <person name="Barry K.W."/>
            <person name="Binder M."/>
            <person name="Choi C."/>
            <person name="Clum A."/>
            <person name="Copeland A."/>
            <person name="Grisel N."/>
            <person name="Haridas S."/>
            <person name="Kipfer T."/>
            <person name="LaButti K."/>
            <person name="Lindquist E."/>
            <person name="Lipzen A."/>
            <person name="Maire R."/>
            <person name="Meier B."/>
            <person name="Mihaltcheva S."/>
            <person name="Molinier V."/>
            <person name="Murat C."/>
            <person name="Poggeler S."/>
            <person name="Quandt C.A."/>
            <person name="Sperisen C."/>
            <person name="Tritt A."/>
            <person name="Tisserant E."/>
            <person name="Crous P.W."/>
            <person name="Henrissat B."/>
            <person name="Nehls U."/>
            <person name="Egli S."/>
            <person name="Spatafora J.W."/>
            <person name="Grigoriev I.V."/>
            <person name="Martin F.M."/>
        </authorList>
    </citation>
    <scope>NUCLEOTIDE SEQUENCE [LARGE SCALE GENOMIC DNA]</scope>
    <source>
        <strain evidence="2 3">CBS 207.34</strain>
    </source>
</reference>
<sequence length="328" mass="37432">MNSPKIRGKTDFSQPHSTQQPGSLYHHSTSPTPSFKSDRSNITTVEENSKFLDTKATAKRQKTQIAQVELSWWDCLKGVLLGPRKIAHKVVATLKTAEIGDSGIDMFDHKDCPFIRTVKGNIVSLSLAQKLGYTEFKNLNPRERNGGTSASGHKLQAEGAIHLTWYRSTSSQIFRDMRFLVSANAQCDLLVDIPKEDLTGKVAMLQSRLEDLKRELRHRPKDKKLNAKFERKQRQFTIANLELDMYKAQELVKGQPREDLETFLAEKQKEIDELKAKEGETKEKFDKEKNRKQKPSTPLQDQPDIKLLEPNGNNRTPTGLSLRHRQKN</sequence>
<dbReference type="AlphaFoldDB" id="A0A8E2FAE3"/>
<evidence type="ECO:0000313" key="3">
    <source>
        <dbReference type="Proteomes" id="UP000250140"/>
    </source>
</evidence>
<feature type="region of interest" description="Disordered" evidence="1">
    <location>
        <begin position="1"/>
        <end position="40"/>
    </location>
</feature>
<gene>
    <name evidence="2" type="ORF">AOQ84DRAFT_372240</name>
</gene>
<dbReference type="Proteomes" id="UP000250140">
    <property type="component" value="Unassembled WGS sequence"/>
</dbReference>
<proteinExistence type="predicted"/>
<dbReference type="OrthoDB" id="3799661at2759"/>
<dbReference type="EMBL" id="KV748729">
    <property type="protein sequence ID" value="OCL13371.1"/>
    <property type="molecule type" value="Genomic_DNA"/>
</dbReference>
<feature type="compositionally biased region" description="Polar residues" evidence="1">
    <location>
        <begin position="11"/>
        <end position="40"/>
    </location>
</feature>
<evidence type="ECO:0000313" key="2">
    <source>
        <dbReference type="EMBL" id="OCL13371.1"/>
    </source>
</evidence>
<keyword evidence="3" id="KW-1185">Reference proteome</keyword>
<evidence type="ECO:0000256" key="1">
    <source>
        <dbReference type="SAM" id="MobiDB-lite"/>
    </source>
</evidence>
<organism evidence="2 3">
    <name type="scientific">Glonium stellatum</name>
    <dbReference type="NCBI Taxonomy" id="574774"/>
    <lineage>
        <taxon>Eukaryota</taxon>
        <taxon>Fungi</taxon>
        <taxon>Dikarya</taxon>
        <taxon>Ascomycota</taxon>
        <taxon>Pezizomycotina</taxon>
        <taxon>Dothideomycetes</taxon>
        <taxon>Pleosporomycetidae</taxon>
        <taxon>Gloniales</taxon>
        <taxon>Gloniaceae</taxon>
        <taxon>Glonium</taxon>
    </lineage>
</organism>
<accession>A0A8E2FAE3</accession>
<name>A0A8E2FAE3_9PEZI</name>
<feature type="compositionally biased region" description="Basic and acidic residues" evidence="1">
    <location>
        <begin position="274"/>
        <end position="289"/>
    </location>
</feature>
<feature type="region of interest" description="Disordered" evidence="1">
    <location>
        <begin position="274"/>
        <end position="328"/>
    </location>
</feature>
<protein>
    <submittedName>
        <fullName evidence="2">Uncharacterized protein</fullName>
    </submittedName>
</protein>